<dbReference type="InterPro" id="IPR015655">
    <property type="entry name" value="PP2C"/>
</dbReference>
<dbReference type="GO" id="GO:0046872">
    <property type="term" value="F:metal ion binding"/>
    <property type="evidence" value="ECO:0007669"/>
    <property type="project" value="UniProtKB-KW"/>
</dbReference>
<feature type="domain" description="PPM-type phosphatase" evidence="5">
    <location>
        <begin position="136"/>
        <end position="426"/>
    </location>
</feature>
<dbReference type="Pfam" id="PF00481">
    <property type="entry name" value="PP2C"/>
    <property type="match status" value="2"/>
</dbReference>
<dbReference type="EMBL" id="ODYU01005735">
    <property type="protein sequence ID" value="SOQ46893.1"/>
    <property type="molecule type" value="Genomic_DNA"/>
</dbReference>
<accession>A0A2H1W1K0</accession>
<gene>
    <name evidence="6" type="ORF">SFRICE_000134</name>
</gene>
<protein>
    <submittedName>
        <fullName evidence="6">SFRICE_000134</fullName>
    </submittedName>
</protein>
<sequence>MGDKEDYLTSYRVFFENFAATVNPEDQLPVHIAGYTITESELPGEVLYWTTQYLSEKQCPLTLMTPLRRIILDEVRVASKKQPNEFGYKSDESVYIALRLMQAVTARVNDVCLRYLDNSKLDTLPPPPPLDQRDLKTVSCATKNSRRVMEDRHVEIGNLEALFGINATESTSFYAVYDGHAGSAAATYCAAHLHQYLVESPHFTNDLRRAMRDAFLRTDAEFIRKSNQETGYLPCYLCLLVSIMALATVPKYRKLIDINKHGKYPVLSSNVSVSDHRACGGSTAVAVAVRGRQLLAAWAGDSLALLAKRMRLMQLVRPHKPGRQDERDRIESSGGTVMYWGTWRVNGQLAVSRAIGDAQYKPYVTARPEIATVELDGDEDFVVVACDGLWDFVSEDDVALAVYRQLATDPVLLAQLINLESFLKAS</sequence>
<reference evidence="6" key="1">
    <citation type="submission" date="2016-07" db="EMBL/GenBank/DDBJ databases">
        <authorList>
            <person name="Bretaudeau A."/>
        </authorList>
    </citation>
    <scope>NUCLEOTIDE SEQUENCE</scope>
    <source>
        <strain evidence="6">Rice</strain>
        <tissue evidence="6">Whole body</tissue>
    </source>
</reference>
<comment type="similarity">
    <text evidence="4">Belongs to the PP2C family.</text>
</comment>
<dbReference type="InterPro" id="IPR001932">
    <property type="entry name" value="PPM-type_phosphatase-like_dom"/>
</dbReference>
<dbReference type="PROSITE" id="PS01032">
    <property type="entry name" value="PPM_1"/>
    <property type="match status" value="1"/>
</dbReference>
<name>A0A2H1W1K0_SPOFR</name>
<evidence type="ECO:0000256" key="4">
    <source>
        <dbReference type="RuleBase" id="RU003465"/>
    </source>
</evidence>
<dbReference type="PANTHER" id="PTHR13832">
    <property type="entry name" value="PROTEIN PHOSPHATASE 2C"/>
    <property type="match status" value="1"/>
</dbReference>
<dbReference type="AlphaFoldDB" id="A0A2H1W1K0"/>
<dbReference type="PANTHER" id="PTHR13832:SF818">
    <property type="entry name" value="SD03870P"/>
    <property type="match status" value="1"/>
</dbReference>
<dbReference type="Gene3D" id="3.60.40.10">
    <property type="entry name" value="PPM-type phosphatase domain"/>
    <property type="match status" value="1"/>
</dbReference>
<dbReference type="SMART" id="SM00332">
    <property type="entry name" value="PP2Cc"/>
    <property type="match status" value="1"/>
</dbReference>
<keyword evidence="2 4" id="KW-0378">Hydrolase</keyword>
<evidence type="ECO:0000256" key="2">
    <source>
        <dbReference type="ARBA" id="ARBA00022801"/>
    </source>
</evidence>
<evidence type="ECO:0000259" key="5">
    <source>
        <dbReference type="PROSITE" id="PS51746"/>
    </source>
</evidence>
<dbReference type="CDD" id="cd00143">
    <property type="entry name" value="PP2Cc"/>
    <property type="match status" value="1"/>
</dbReference>
<dbReference type="SUPFAM" id="SSF81606">
    <property type="entry name" value="PP2C-like"/>
    <property type="match status" value="1"/>
</dbReference>
<dbReference type="GO" id="GO:0004722">
    <property type="term" value="F:protein serine/threonine phosphatase activity"/>
    <property type="evidence" value="ECO:0007669"/>
    <property type="project" value="InterPro"/>
</dbReference>
<evidence type="ECO:0000256" key="1">
    <source>
        <dbReference type="ARBA" id="ARBA00022723"/>
    </source>
</evidence>
<keyword evidence="1" id="KW-0479">Metal-binding</keyword>
<proteinExistence type="inferred from homology"/>
<dbReference type="InterPro" id="IPR036457">
    <property type="entry name" value="PPM-type-like_dom_sf"/>
</dbReference>
<organism evidence="6">
    <name type="scientific">Spodoptera frugiperda</name>
    <name type="common">Fall armyworm</name>
    <dbReference type="NCBI Taxonomy" id="7108"/>
    <lineage>
        <taxon>Eukaryota</taxon>
        <taxon>Metazoa</taxon>
        <taxon>Ecdysozoa</taxon>
        <taxon>Arthropoda</taxon>
        <taxon>Hexapoda</taxon>
        <taxon>Insecta</taxon>
        <taxon>Pterygota</taxon>
        <taxon>Neoptera</taxon>
        <taxon>Endopterygota</taxon>
        <taxon>Lepidoptera</taxon>
        <taxon>Glossata</taxon>
        <taxon>Ditrysia</taxon>
        <taxon>Noctuoidea</taxon>
        <taxon>Noctuidae</taxon>
        <taxon>Amphipyrinae</taxon>
        <taxon>Spodoptera</taxon>
    </lineage>
</organism>
<evidence type="ECO:0000256" key="3">
    <source>
        <dbReference type="ARBA" id="ARBA00022912"/>
    </source>
</evidence>
<dbReference type="PROSITE" id="PS51746">
    <property type="entry name" value="PPM_2"/>
    <property type="match status" value="1"/>
</dbReference>
<evidence type="ECO:0000313" key="6">
    <source>
        <dbReference type="EMBL" id="SOQ46893.1"/>
    </source>
</evidence>
<keyword evidence="3 4" id="KW-0904">Protein phosphatase</keyword>
<dbReference type="InterPro" id="IPR000222">
    <property type="entry name" value="PP2C_BS"/>
</dbReference>